<gene>
    <name evidence="2" type="ORF">PAC_01406</name>
</gene>
<protein>
    <submittedName>
        <fullName evidence="2">Uncharacterized protein</fullName>
    </submittedName>
</protein>
<evidence type="ECO:0000313" key="3">
    <source>
        <dbReference type="Proteomes" id="UP000184330"/>
    </source>
</evidence>
<proteinExistence type="predicted"/>
<dbReference type="OrthoDB" id="3555496at2759"/>
<dbReference type="AlphaFoldDB" id="A0A1L7WFK8"/>
<dbReference type="Proteomes" id="UP000184330">
    <property type="component" value="Unassembled WGS sequence"/>
</dbReference>
<keyword evidence="3" id="KW-1185">Reference proteome</keyword>
<accession>A0A1L7WFK8</accession>
<dbReference type="EMBL" id="FJOG01000002">
    <property type="protein sequence ID" value="CZR51529.1"/>
    <property type="molecule type" value="Genomic_DNA"/>
</dbReference>
<name>A0A1L7WFK8_9HELO</name>
<evidence type="ECO:0000256" key="1">
    <source>
        <dbReference type="SAM" id="MobiDB-lite"/>
    </source>
</evidence>
<organism evidence="2 3">
    <name type="scientific">Phialocephala subalpina</name>
    <dbReference type="NCBI Taxonomy" id="576137"/>
    <lineage>
        <taxon>Eukaryota</taxon>
        <taxon>Fungi</taxon>
        <taxon>Dikarya</taxon>
        <taxon>Ascomycota</taxon>
        <taxon>Pezizomycotina</taxon>
        <taxon>Leotiomycetes</taxon>
        <taxon>Helotiales</taxon>
        <taxon>Mollisiaceae</taxon>
        <taxon>Phialocephala</taxon>
        <taxon>Phialocephala fortinii species complex</taxon>
    </lineage>
</organism>
<feature type="region of interest" description="Disordered" evidence="1">
    <location>
        <begin position="1"/>
        <end position="52"/>
    </location>
</feature>
<evidence type="ECO:0000313" key="2">
    <source>
        <dbReference type="EMBL" id="CZR51529.1"/>
    </source>
</evidence>
<sequence length="246" mass="27949">MTSSRKAGSLRKDREHGRDHGGSTTKDLKQLRTKSTAKDKTKKHSENRAQETKLPIQECECVPTSSRKVPPRRKSMRYVPHAYTPFHHISLNVMDGLTDDDEAVFGIAPDHTCDDIGDESTTILTPSYDTTSLSSTIPTYFDEDDDFVIYSRSDDPYSNTAHDLKCVGHWAEMDERWDMLPSYMNVMSLNRRYTPRREVREVMVGIDVAFLTAEQSQANVYGTGRHKRRSKLLDTTSETSRARGAP</sequence>
<reference evidence="2 3" key="1">
    <citation type="submission" date="2016-03" db="EMBL/GenBank/DDBJ databases">
        <authorList>
            <person name="Ploux O."/>
        </authorList>
    </citation>
    <scope>NUCLEOTIDE SEQUENCE [LARGE SCALE GENOMIC DNA]</scope>
    <source>
        <strain evidence="2 3">UAMH 11012</strain>
    </source>
</reference>
<feature type="compositionally biased region" description="Basic and acidic residues" evidence="1">
    <location>
        <begin position="10"/>
        <end position="51"/>
    </location>
</feature>
<feature type="region of interest" description="Disordered" evidence="1">
    <location>
        <begin position="221"/>
        <end position="246"/>
    </location>
</feature>